<dbReference type="PROSITE" id="PS50908">
    <property type="entry name" value="RWD"/>
    <property type="match status" value="1"/>
</dbReference>
<dbReference type="OMA" id="QWDEHKK"/>
<dbReference type="STRING" id="212818.A0A0D1XL94"/>
<evidence type="ECO:0000256" key="1">
    <source>
        <dbReference type="SAM" id="MobiDB-lite"/>
    </source>
</evidence>
<organism evidence="3 4">
    <name type="scientific">Exophiala mesophila</name>
    <name type="common">Black yeast-like fungus</name>
    <dbReference type="NCBI Taxonomy" id="212818"/>
    <lineage>
        <taxon>Eukaryota</taxon>
        <taxon>Fungi</taxon>
        <taxon>Dikarya</taxon>
        <taxon>Ascomycota</taxon>
        <taxon>Pezizomycotina</taxon>
        <taxon>Eurotiomycetes</taxon>
        <taxon>Chaetothyriomycetidae</taxon>
        <taxon>Chaetothyriales</taxon>
        <taxon>Herpotrichiellaceae</taxon>
        <taxon>Exophiala</taxon>
    </lineage>
</organism>
<dbReference type="GeneID" id="27326417"/>
<dbReference type="PANTHER" id="PTHR12292">
    <property type="entry name" value="RWD DOMAIN-CONTAINING PROTEIN"/>
    <property type="match status" value="1"/>
</dbReference>
<dbReference type="SMART" id="SM00591">
    <property type="entry name" value="RWD"/>
    <property type="match status" value="1"/>
</dbReference>
<dbReference type="InterPro" id="IPR016135">
    <property type="entry name" value="UBQ-conjugating_enzyme/RWD"/>
</dbReference>
<evidence type="ECO:0000259" key="2">
    <source>
        <dbReference type="PROSITE" id="PS50908"/>
    </source>
</evidence>
<sequence length="233" mass="26744">MGIEEQKEEREVLDSIFPDEITDISDNSYRVSITLDVPNPNFEEDVDPPVILLNVTYPESYPDVGPHLDITTPLNAAKHPYIDVSADKAQLLDALGPTIEDSLGMAMVFTLVTTLKDSAEILISDRMRQEEEIKEVAARQKEEEENRRFHGTVVTRERFLEWRDKFRKEMQEKEKQQREEEEAEEKKKKGVKMEEKKLTGRQLWERGLVGKGEEEDIDGEDAIPALESLKVSG</sequence>
<dbReference type="InterPro" id="IPR040213">
    <property type="entry name" value="GIR2-like"/>
</dbReference>
<dbReference type="HOGENOM" id="CLU_084528_0_1_1"/>
<feature type="region of interest" description="Disordered" evidence="1">
    <location>
        <begin position="170"/>
        <end position="233"/>
    </location>
</feature>
<dbReference type="RefSeq" id="XP_016220520.1">
    <property type="nucleotide sequence ID" value="XM_016373609.1"/>
</dbReference>
<dbReference type="Gene3D" id="3.10.110.10">
    <property type="entry name" value="Ubiquitin Conjugating Enzyme"/>
    <property type="match status" value="1"/>
</dbReference>
<evidence type="ECO:0000313" key="3">
    <source>
        <dbReference type="EMBL" id="KIV88946.1"/>
    </source>
</evidence>
<gene>
    <name evidence="3" type="ORF">PV10_08572</name>
</gene>
<dbReference type="VEuPathDB" id="FungiDB:PV10_08572"/>
<keyword evidence="4" id="KW-1185">Reference proteome</keyword>
<dbReference type="SUPFAM" id="SSF54495">
    <property type="entry name" value="UBC-like"/>
    <property type="match status" value="1"/>
</dbReference>
<evidence type="ECO:0000313" key="4">
    <source>
        <dbReference type="Proteomes" id="UP000054302"/>
    </source>
</evidence>
<feature type="domain" description="RWD" evidence="2">
    <location>
        <begin position="8"/>
        <end position="122"/>
    </location>
</feature>
<dbReference type="EMBL" id="KN847525">
    <property type="protein sequence ID" value="KIV88946.1"/>
    <property type="molecule type" value="Genomic_DNA"/>
</dbReference>
<dbReference type="Proteomes" id="UP000054302">
    <property type="component" value="Unassembled WGS sequence"/>
</dbReference>
<dbReference type="OrthoDB" id="277175at2759"/>
<accession>A0A0D1XL94</accession>
<dbReference type="InterPro" id="IPR006575">
    <property type="entry name" value="RWD_dom"/>
</dbReference>
<dbReference type="AlphaFoldDB" id="A0A0D1XL94"/>
<protein>
    <recommendedName>
        <fullName evidence="2">RWD domain-containing protein</fullName>
    </recommendedName>
</protein>
<proteinExistence type="predicted"/>
<dbReference type="FunFam" id="3.10.110.10:FF:000075">
    <property type="entry name" value="RWD domain-containing protein (Gir2)"/>
    <property type="match status" value="1"/>
</dbReference>
<dbReference type="Pfam" id="PF05773">
    <property type="entry name" value="RWD"/>
    <property type="match status" value="1"/>
</dbReference>
<feature type="compositionally biased region" description="Basic and acidic residues" evidence="1">
    <location>
        <begin position="170"/>
        <end position="198"/>
    </location>
</feature>
<reference evidence="3 4" key="1">
    <citation type="submission" date="2015-01" db="EMBL/GenBank/DDBJ databases">
        <title>The Genome Sequence of Exophiala mesophila CBS40295.</title>
        <authorList>
            <consortium name="The Broad Institute Genomics Platform"/>
            <person name="Cuomo C."/>
            <person name="de Hoog S."/>
            <person name="Gorbushina A."/>
            <person name="Stielow B."/>
            <person name="Teixiera M."/>
            <person name="Abouelleil A."/>
            <person name="Chapman S.B."/>
            <person name="Priest M."/>
            <person name="Young S.K."/>
            <person name="Wortman J."/>
            <person name="Nusbaum C."/>
            <person name="Birren B."/>
        </authorList>
    </citation>
    <scope>NUCLEOTIDE SEQUENCE [LARGE SCALE GENOMIC DNA]</scope>
    <source>
        <strain evidence="3 4">CBS 40295</strain>
    </source>
</reference>
<name>A0A0D1XL94_EXOME</name>